<evidence type="ECO:0000313" key="1">
    <source>
        <dbReference type="EMBL" id="KIC70803.1"/>
    </source>
</evidence>
<reference evidence="1 2" key="1">
    <citation type="journal article" date="2014" name="Mol. Biol. Evol.">
        <title>Massive expansion of Ubiquitination-related gene families within the Chlamydiae.</title>
        <authorList>
            <person name="Domman D."/>
            <person name="Collingro A."/>
            <person name="Lagkouvardos I."/>
            <person name="Gehre L."/>
            <person name="Weinmaier T."/>
            <person name="Rattei T."/>
            <person name="Subtil A."/>
            <person name="Horn M."/>
        </authorList>
    </citation>
    <scope>NUCLEOTIDE SEQUENCE [LARGE SCALE GENOMIC DNA]</scope>
    <source>
        <strain evidence="1 2">EI2</strain>
    </source>
</reference>
<organism evidence="1 2">
    <name type="scientific">Candidatus Protochlamydia amoebophila</name>
    <dbReference type="NCBI Taxonomy" id="362787"/>
    <lineage>
        <taxon>Bacteria</taxon>
        <taxon>Pseudomonadati</taxon>
        <taxon>Chlamydiota</taxon>
        <taxon>Chlamydiia</taxon>
        <taxon>Parachlamydiales</taxon>
        <taxon>Parachlamydiaceae</taxon>
        <taxon>Candidatus Protochlamydia</taxon>
    </lineage>
</organism>
<dbReference type="Proteomes" id="UP000031465">
    <property type="component" value="Unassembled WGS sequence"/>
</dbReference>
<gene>
    <name evidence="1" type="ORF">DB44_FT00010</name>
</gene>
<dbReference type="PATRIC" id="fig|362787.3.peg.1998"/>
<protein>
    <submittedName>
        <fullName evidence="1">Uncharacterized protein</fullName>
    </submittedName>
</protein>
<name>A0A0C1H789_9BACT</name>
<dbReference type="EMBL" id="JSAN01000139">
    <property type="protein sequence ID" value="KIC70803.1"/>
    <property type="molecule type" value="Genomic_DNA"/>
</dbReference>
<dbReference type="RefSeq" id="WP_155117216.1">
    <property type="nucleotide sequence ID" value="NZ_JSAN01000139.1"/>
</dbReference>
<proteinExistence type="predicted"/>
<sequence>MFSDVASNQRNQLDLFLETKPNYPKQQVVMQLMDEFNTKISKRALK</sequence>
<dbReference type="AlphaFoldDB" id="A0A0C1H789"/>
<accession>A0A0C1H789</accession>
<evidence type="ECO:0000313" key="2">
    <source>
        <dbReference type="Proteomes" id="UP000031465"/>
    </source>
</evidence>
<comment type="caution">
    <text evidence="1">The sequence shown here is derived from an EMBL/GenBank/DDBJ whole genome shotgun (WGS) entry which is preliminary data.</text>
</comment>